<reference evidence="2" key="1">
    <citation type="journal article" date="2022" name="Nat. Commun.">
        <title>Chromosome evolution and the genetic basis of agronomically important traits in greater yam.</title>
        <authorList>
            <person name="Bredeson J.V."/>
            <person name="Lyons J.B."/>
            <person name="Oniyinde I.O."/>
            <person name="Okereke N.R."/>
            <person name="Kolade O."/>
            <person name="Nnabue I."/>
            <person name="Nwadili C.O."/>
            <person name="Hribova E."/>
            <person name="Parker M."/>
            <person name="Nwogha J."/>
            <person name="Shu S."/>
            <person name="Carlson J."/>
            <person name="Kariba R."/>
            <person name="Muthemba S."/>
            <person name="Knop K."/>
            <person name="Barton G.J."/>
            <person name="Sherwood A.V."/>
            <person name="Lopez-Montes A."/>
            <person name="Asiedu R."/>
            <person name="Jamnadass R."/>
            <person name="Muchugi A."/>
            <person name="Goodstein D."/>
            <person name="Egesi C.N."/>
            <person name="Featherston J."/>
            <person name="Asfaw A."/>
            <person name="Simpson G.G."/>
            <person name="Dolezel J."/>
            <person name="Hendre P.S."/>
            <person name="Van Deynze A."/>
            <person name="Kumar P.L."/>
            <person name="Obidiegwu J.E."/>
            <person name="Bhattacharjee R."/>
            <person name="Rokhsar D.S."/>
        </authorList>
    </citation>
    <scope>NUCLEOTIDE SEQUENCE [LARGE SCALE GENOMIC DNA]</scope>
    <source>
        <strain evidence="2">cv. TDa95/00328</strain>
    </source>
</reference>
<keyword evidence="2" id="KW-1185">Reference proteome</keyword>
<proteinExistence type="predicted"/>
<protein>
    <submittedName>
        <fullName evidence="1">Myb/SANT-like domain-containing protein</fullName>
    </submittedName>
</protein>
<organism evidence="1 2">
    <name type="scientific">Dioscorea alata</name>
    <name type="common">Purple yam</name>
    <dbReference type="NCBI Taxonomy" id="55571"/>
    <lineage>
        <taxon>Eukaryota</taxon>
        <taxon>Viridiplantae</taxon>
        <taxon>Streptophyta</taxon>
        <taxon>Embryophyta</taxon>
        <taxon>Tracheophyta</taxon>
        <taxon>Spermatophyta</taxon>
        <taxon>Magnoliopsida</taxon>
        <taxon>Liliopsida</taxon>
        <taxon>Dioscoreales</taxon>
        <taxon>Dioscoreaceae</taxon>
        <taxon>Dioscorea</taxon>
    </lineage>
</organism>
<evidence type="ECO:0000313" key="1">
    <source>
        <dbReference type="EMBL" id="KAH7661442.1"/>
    </source>
</evidence>
<dbReference type="Proteomes" id="UP000827976">
    <property type="component" value="Chromosome 15"/>
</dbReference>
<evidence type="ECO:0000313" key="2">
    <source>
        <dbReference type="Proteomes" id="UP000827976"/>
    </source>
</evidence>
<dbReference type="EMBL" id="CM037025">
    <property type="protein sequence ID" value="KAH7661442.1"/>
    <property type="molecule type" value="Genomic_DNA"/>
</dbReference>
<name>A0ACB7ULR1_DIOAL</name>
<accession>A0ACB7ULR1</accession>
<sequence>MDSMRASEDSQTSTVRSPNKRTSGNKRWTSTESRFFIRFMASQVEQGFKVDKGFKPQAFHDAIKAIKEEFGVIVTKSNVSNHLRTIKKRWARIKKLKELSGMGWDDGLKMIIMGESEYKDYIKIHPPDEPFLNKPIEDYDLLEAICGNDQASGRRAVHFEDEIDMDMYDNENFRQSSQIGGLEDMSFEETNFHANMSPSIHTHSESSKPRGVTSTQTRRGKGKRKLVSEVEAIQEMNNTFKEVLGNMNSTRTLSFAKDLMNECMKLKTHGYSGREINKAYDWLMADEMRAISFLAKDEELRMYWAKEFFETMVNQRGGY</sequence>
<comment type="caution">
    <text evidence="1">The sequence shown here is derived from an EMBL/GenBank/DDBJ whole genome shotgun (WGS) entry which is preliminary data.</text>
</comment>
<gene>
    <name evidence="1" type="ORF">IHE45_15G064100</name>
</gene>